<dbReference type="Ensembl" id="ENSNLET00000038501.1">
    <property type="protein sequence ID" value="ENSNLEP00000042909.1"/>
    <property type="gene ID" value="ENSNLEG00000008782.3"/>
</dbReference>
<keyword evidence="6" id="KW-0411">Iron-sulfur</keyword>
<dbReference type="InterPro" id="IPR033756">
    <property type="entry name" value="YlxH/NBP35"/>
</dbReference>
<dbReference type="PANTHER" id="PTHR23264:SF19">
    <property type="entry name" value="CYTOSOLIC FE-S CLUSTER ASSEMBLY FACTOR NUBP2"/>
    <property type="match status" value="1"/>
</dbReference>
<evidence type="ECO:0000256" key="4">
    <source>
        <dbReference type="ARBA" id="ARBA00022840"/>
    </source>
</evidence>
<dbReference type="GO" id="GO:0051539">
    <property type="term" value="F:4 iron, 4 sulfur cluster binding"/>
    <property type="evidence" value="ECO:0007669"/>
    <property type="project" value="UniProtKB-KW"/>
</dbReference>
<evidence type="ECO:0000313" key="7">
    <source>
        <dbReference type="Ensembl" id="ENSNLEP00000042909.1"/>
    </source>
</evidence>
<dbReference type="Pfam" id="PF10609">
    <property type="entry name" value="ParA"/>
    <property type="match status" value="1"/>
</dbReference>
<dbReference type="InterPro" id="IPR000808">
    <property type="entry name" value="Mrp-like_CS"/>
</dbReference>
<dbReference type="GO" id="GO:0005524">
    <property type="term" value="F:ATP binding"/>
    <property type="evidence" value="ECO:0007669"/>
    <property type="project" value="UniProtKB-KW"/>
</dbReference>
<keyword evidence="2" id="KW-0479">Metal-binding</keyword>
<evidence type="ECO:0000256" key="2">
    <source>
        <dbReference type="ARBA" id="ARBA00022723"/>
    </source>
</evidence>
<reference evidence="7" key="2">
    <citation type="submission" date="2025-08" db="UniProtKB">
        <authorList>
            <consortium name="Ensembl"/>
        </authorList>
    </citation>
    <scope>IDENTIFICATION</scope>
</reference>
<dbReference type="AlphaFoldDB" id="A0A2I3HH25"/>
<proteinExistence type="predicted"/>
<dbReference type="InterPro" id="IPR027417">
    <property type="entry name" value="P-loop_NTPase"/>
</dbReference>
<gene>
    <name evidence="7" type="primary">NUBP2</name>
</gene>
<dbReference type="SUPFAM" id="SSF52540">
    <property type="entry name" value="P-loop containing nucleoside triphosphate hydrolases"/>
    <property type="match status" value="1"/>
</dbReference>
<reference evidence="7" key="3">
    <citation type="submission" date="2025-09" db="UniProtKB">
        <authorList>
            <consortium name="Ensembl"/>
        </authorList>
    </citation>
    <scope>IDENTIFICATION</scope>
</reference>
<dbReference type="Proteomes" id="UP000001073">
    <property type="component" value="Chromosome 18"/>
</dbReference>
<keyword evidence="1" id="KW-0004">4Fe-4S</keyword>
<dbReference type="GeneTree" id="ENSGT00950000183193"/>
<protein>
    <submittedName>
        <fullName evidence="7">NUBP iron-sulfur cluster assembly factor 2, cytosolic</fullName>
    </submittedName>
</protein>
<dbReference type="GO" id="GO:0140663">
    <property type="term" value="F:ATP-dependent FeS chaperone activity"/>
    <property type="evidence" value="ECO:0007669"/>
    <property type="project" value="InterPro"/>
</dbReference>
<accession>A0A2I3HH25</accession>
<dbReference type="CDD" id="cd02037">
    <property type="entry name" value="Mrp_NBP35"/>
    <property type="match status" value="1"/>
</dbReference>
<keyword evidence="4" id="KW-0067">ATP-binding</keyword>
<name>A0A2I3HH25_NOMLE</name>
<dbReference type="EMBL" id="ADFV01048187">
    <property type="status" value="NOT_ANNOTATED_CDS"/>
    <property type="molecule type" value="Genomic_DNA"/>
</dbReference>
<dbReference type="PROSITE" id="PS01215">
    <property type="entry name" value="MRP"/>
    <property type="match status" value="1"/>
</dbReference>
<dbReference type="PANTHER" id="PTHR23264">
    <property type="entry name" value="NUCLEOTIDE-BINDING PROTEIN NBP35 YEAST -RELATED"/>
    <property type="match status" value="1"/>
</dbReference>
<evidence type="ECO:0000256" key="1">
    <source>
        <dbReference type="ARBA" id="ARBA00022485"/>
    </source>
</evidence>
<dbReference type="GO" id="GO:0016226">
    <property type="term" value="P:iron-sulfur cluster assembly"/>
    <property type="evidence" value="ECO:0007669"/>
    <property type="project" value="InterPro"/>
</dbReference>
<evidence type="ECO:0000256" key="3">
    <source>
        <dbReference type="ARBA" id="ARBA00022741"/>
    </source>
</evidence>
<dbReference type="Gene3D" id="3.40.50.300">
    <property type="entry name" value="P-loop containing nucleotide triphosphate hydrolases"/>
    <property type="match status" value="1"/>
</dbReference>
<sequence>MEAAAGVWAWGCLFRVPRRPQAASVGLRTCLHARLCTWEPLNLPLRGGSGGGRFYASCVEPLTCTPQGPVGDGAACWRRGRWRWGENAGVLHIILVLSGKGGVGKSTVSTELALALRHAGKKVGILDVDLCGPSIPRMLGAQGRAVHQCDRGWAPVFLDQEQSLSLMSVGFLLEKPDEAVVWRGPKKNALIKQFVSDVAWGELDYLVVDTPPGTSDEHMATVEALRPHQPLGALVVTTPQAVSVGDVRRELTFCRKTGLR</sequence>
<keyword evidence="8" id="KW-1185">Reference proteome</keyword>
<keyword evidence="5" id="KW-0408">Iron</keyword>
<dbReference type="EMBL" id="ADFV01048188">
    <property type="status" value="NOT_ANNOTATED_CDS"/>
    <property type="molecule type" value="Genomic_DNA"/>
</dbReference>
<dbReference type="GO" id="GO:0005829">
    <property type="term" value="C:cytosol"/>
    <property type="evidence" value="ECO:0007669"/>
    <property type="project" value="TreeGrafter"/>
</dbReference>
<organism evidence="7 8">
    <name type="scientific">Nomascus leucogenys</name>
    <name type="common">Northern white-cheeked gibbon</name>
    <name type="synonym">Hylobates leucogenys</name>
    <dbReference type="NCBI Taxonomy" id="61853"/>
    <lineage>
        <taxon>Eukaryota</taxon>
        <taxon>Metazoa</taxon>
        <taxon>Chordata</taxon>
        <taxon>Craniata</taxon>
        <taxon>Vertebrata</taxon>
        <taxon>Euteleostomi</taxon>
        <taxon>Mammalia</taxon>
        <taxon>Eutheria</taxon>
        <taxon>Euarchontoglires</taxon>
        <taxon>Primates</taxon>
        <taxon>Haplorrhini</taxon>
        <taxon>Catarrhini</taxon>
        <taxon>Hylobatidae</taxon>
        <taxon>Nomascus</taxon>
    </lineage>
</organism>
<reference evidence="7 8" key="1">
    <citation type="submission" date="2012-10" db="EMBL/GenBank/DDBJ databases">
        <authorList>
            <consortium name="Gibbon Genome Sequencing Consortium"/>
        </authorList>
    </citation>
    <scope>NUCLEOTIDE SEQUENCE [LARGE SCALE GENOMIC DNA]</scope>
</reference>
<keyword evidence="3" id="KW-0547">Nucleotide-binding</keyword>
<evidence type="ECO:0000256" key="6">
    <source>
        <dbReference type="ARBA" id="ARBA00023014"/>
    </source>
</evidence>
<evidence type="ECO:0000313" key="8">
    <source>
        <dbReference type="Proteomes" id="UP000001073"/>
    </source>
</evidence>
<dbReference type="GO" id="GO:0046872">
    <property type="term" value="F:metal ion binding"/>
    <property type="evidence" value="ECO:0007669"/>
    <property type="project" value="UniProtKB-KW"/>
</dbReference>
<dbReference type="InterPro" id="IPR019591">
    <property type="entry name" value="Mrp/NBP35_ATP-bd"/>
</dbReference>
<evidence type="ECO:0000256" key="5">
    <source>
        <dbReference type="ARBA" id="ARBA00023004"/>
    </source>
</evidence>